<dbReference type="Gene3D" id="3.30.70.1820">
    <property type="entry name" value="L1 transposable element, RRM domain"/>
    <property type="match status" value="1"/>
</dbReference>
<organism evidence="2 3">
    <name type="scientific">Pleurodeles waltl</name>
    <name type="common">Iberian ribbed newt</name>
    <dbReference type="NCBI Taxonomy" id="8319"/>
    <lineage>
        <taxon>Eukaryota</taxon>
        <taxon>Metazoa</taxon>
        <taxon>Chordata</taxon>
        <taxon>Craniata</taxon>
        <taxon>Vertebrata</taxon>
        <taxon>Euteleostomi</taxon>
        <taxon>Amphibia</taxon>
        <taxon>Batrachia</taxon>
        <taxon>Caudata</taxon>
        <taxon>Salamandroidea</taxon>
        <taxon>Salamandridae</taxon>
        <taxon>Pleurodelinae</taxon>
        <taxon>Pleurodeles</taxon>
    </lineage>
</organism>
<evidence type="ECO:0000313" key="2">
    <source>
        <dbReference type="EMBL" id="KAJ1133252.1"/>
    </source>
</evidence>
<gene>
    <name evidence="2" type="ORF">NDU88_011549</name>
</gene>
<evidence type="ECO:0000313" key="3">
    <source>
        <dbReference type="Proteomes" id="UP001066276"/>
    </source>
</evidence>
<dbReference type="EMBL" id="JANPWB010000011">
    <property type="protein sequence ID" value="KAJ1133252.1"/>
    <property type="molecule type" value="Genomic_DNA"/>
</dbReference>
<proteinExistence type="predicted"/>
<sequence length="214" mass="24091">MPEGWSSHKNSGKPMGQFLFSESLLHTKGPPPTPVTQPPATHHDMTDSAQKSTMDRIIQEILSVGRRLEGMDSAMVSLTAEMKSIRMEIASFQICVLGLEQRVSTLEARASSLQDRDQELLFLRNKLTDLGDRSRRDNVRFLGFTENIEGWDLHGFLQDTLPRMTSTTFDPPLEFQQAHRLGPKRPGTDIQAHQLIQKACTQSPCQLDGHTIRI</sequence>
<dbReference type="Proteomes" id="UP001066276">
    <property type="component" value="Chromosome 7"/>
</dbReference>
<name>A0AAV7Q0Z1_PLEWA</name>
<comment type="caution">
    <text evidence="2">The sequence shown here is derived from an EMBL/GenBank/DDBJ whole genome shotgun (WGS) entry which is preliminary data.</text>
</comment>
<feature type="region of interest" description="Disordered" evidence="1">
    <location>
        <begin position="24"/>
        <end position="52"/>
    </location>
</feature>
<reference evidence="2" key="1">
    <citation type="journal article" date="2022" name="bioRxiv">
        <title>Sequencing and chromosome-scale assembly of the giantPleurodeles waltlgenome.</title>
        <authorList>
            <person name="Brown T."/>
            <person name="Elewa A."/>
            <person name="Iarovenko S."/>
            <person name="Subramanian E."/>
            <person name="Araus A.J."/>
            <person name="Petzold A."/>
            <person name="Susuki M."/>
            <person name="Suzuki K.-i.T."/>
            <person name="Hayashi T."/>
            <person name="Toyoda A."/>
            <person name="Oliveira C."/>
            <person name="Osipova E."/>
            <person name="Leigh N.D."/>
            <person name="Simon A."/>
            <person name="Yun M.H."/>
        </authorList>
    </citation>
    <scope>NUCLEOTIDE SEQUENCE</scope>
    <source>
        <strain evidence="2">20211129_DDA</strain>
        <tissue evidence="2">Liver</tissue>
    </source>
</reference>
<dbReference type="AlphaFoldDB" id="A0AAV7Q0Z1"/>
<evidence type="ECO:0000256" key="1">
    <source>
        <dbReference type="SAM" id="MobiDB-lite"/>
    </source>
</evidence>
<accession>A0AAV7Q0Z1</accession>
<keyword evidence="3" id="KW-1185">Reference proteome</keyword>
<protein>
    <submittedName>
        <fullName evidence="2">Uncharacterized protein</fullName>
    </submittedName>
</protein>